<comment type="subcellular location">
    <subcellularLocation>
        <location evidence="1">Membrane</location>
        <topology evidence="1">Multi-pass membrane protein</topology>
    </subcellularLocation>
</comment>
<keyword evidence="5 7" id="KW-0472">Membrane</keyword>
<evidence type="ECO:0000256" key="6">
    <source>
        <dbReference type="SAM" id="MobiDB-lite"/>
    </source>
</evidence>
<evidence type="ECO:0000256" key="4">
    <source>
        <dbReference type="ARBA" id="ARBA00022989"/>
    </source>
</evidence>
<keyword evidence="4 7" id="KW-1133">Transmembrane helix</keyword>
<dbReference type="Pfam" id="PF01594">
    <property type="entry name" value="AI-2E_transport"/>
    <property type="match status" value="1"/>
</dbReference>
<dbReference type="PANTHER" id="PTHR21716:SF64">
    <property type="entry name" value="AI-2 TRANSPORT PROTEIN TQSA"/>
    <property type="match status" value="1"/>
</dbReference>
<feature type="transmembrane region" description="Helical" evidence="7">
    <location>
        <begin position="74"/>
        <end position="103"/>
    </location>
</feature>
<feature type="transmembrane region" description="Helical" evidence="7">
    <location>
        <begin position="271"/>
        <end position="292"/>
    </location>
</feature>
<evidence type="ECO:0000313" key="9">
    <source>
        <dbReference type="Proteomes" id="UP000290439"/>
    </source>
</evidence>
<evidence type="ECO:0000256" key="3">
    <source>
        <dbReference type="ARBA" id="ARBA00022692"/>
    </source>
</evidence>
<feature type="transmembrane region" description="Helical" evidence="7">
    <location>
        <begin position="23"/>
        <end position="53"/>
    </location>
</feature>
<dbReference type="EMBL" id="LR215973">
    <property type="protein sequence ID" value="VFA97395.1"/>
    <property type="molecule type" value="Genomic_DNA"/>
</dbReference>
<feature type="transmembrane region" description="Helical" evidence="7">
    <location>
        <begin position="209"/>
        <end position="231"/>
    </location>
</feature>
<dbReference type="InterPro" id="IPR002549">
    <property type="entry name" value="AI-2E-like"/>
</dbReference>
<sequence length="385" mass="40370">MGAEGSPVAAGSPAPVWSIPRGLIVLLAMAGAVIAIAGATVFAGILGPVFLALMLTIAVQPVQGWARKRGWPAWLGMLVAVVAVSAILFGLIGALVVSVAQLATELPKYTDSLDDLLSGVREFLADAGVDQERISTALSSVDLGKLVRYLDDVLAGLLGVFSNLFFVMALLLFMAVDGMTIGRRMRIVRRVRPDIAYALTSFVRGTRRYLVVSTVFGVIVAVLDGGALWLLGVPLPVLWAVLSFITNYIPNIGFIIGLVPPALLALLDGGPLAMVWVIVVYSVINFVIQSIIQPKFVGDAVGLSVTVTFLSLVFWSWVLGALGALLAIPLTLLVKALLLDIDPSTRWVDALIGGGIGSGEDEGASAQPVTSTERAEADSPAADSE</sequence>
<feature type="transmembrane region" description="Helical" evidence="7">
    <location>
        <begin position="237"/>
        <end position="259"/>
    </location>
</feature>
<gene>
    <name evidence="8" type="primary">yhhT_1</name>
    <name evidence="8" type="ORF">NCTC10797_01158</name>
</gene>
<evidence type="ECO:0000256" key="7">
    <source>
        <dbReference type="SAM" id="Phobius"/>
    </source>
</evidence>
<dbReference type="GO" id="GO:0055085">
    <property type="term" value="P:transmembrane transport"/>
    <property type="evidence" value="ECO:0007669"/>
    <property type="project" value="TreeGrafter"/>
</dbReference>
<evidence type="ECO:0000256" key="2">
    <source>
        <dbReference type="ARBA" id="ARBA00009773"/>
    </source>
</evidence>
<organism evidence="8 9">
    <name type="scientific">Nocardia cyriacigeorgica</name>
    <dbReference type="NCBI Taxonomy" id="135487"/>
    <lineage>
        <taxon>Bacteria</taxon>
        <taxon>Bacillati</taxon>
        <taxon>Actinomycetota</taxon>
        <taxon>Actinomycetes</taxon>
        <taxon>Mycobacteriales</taxon>
        <taxon>Nocardiaceae</taxon>
        <taxon>Nocardia</taxon>
    </lineage>
</organism>
<dbReference type="Proteomes" id="UP000290439">
    <property type="component" value="Chromosome"/>
</dbReference>
<name>A0A4U8VXI4_9NOCA</name>
<accession>A0A4U8VXI4</accession>
<dbReference type="GO" id="GO:0016020">
    <property type="term" value="C:membrane"/>
    <property type="evidence" value="ECO:0007669"/>
    <property type="project" value="UniProtKB-SubCell"/>
</dbReference>
<feature type="region of interest" description="Disordered" evidence="6">
    <location>
        <begin position="358"/>
        <end position="385"/>
    </location>
</feature>
<comment type="similarity">
    <text evidence="2">Belongs to the autoinducer-2 exporter (AI-2E) (TC 2.A.86) family.</text>
</comment>
<evidence type="ECO:0000313" key="8">
    <source>
        <dbReference type="EMBL" id="VFA97395.1"/>
    </source>
</evidence>
<feature type="transmembrane region" description="Helical" evidence="7">
    <location>
        <begin position="312"/>
        <end position="338"/>
    </location>
</feature>
<feature type="transmembrane region" description="Helical" evidence="7">
    <location>
        <begin position="153"/>
        <end position="176"/>
    </location>
</feature>
<evidence type="ECO:0000256" key="5">
    <source>
        <dbReference type="ARBA" id="ARBA00023136"/>
    </source>
</evidence>
<keyword evidence="3 7" id="KW-0812">Transmembrane</keyword>
<dbReference type="RefSeq" id="WP_130916286.1">
    <property type="nucleotide sequence ID" value="NZ_LR215973.1"/>
</dbReference>
<protein>
    <submittedName>
        <fullName evidence="8">Pheromone autoinducer 2 transporter</fullName>
    </submittedName>
</protein>
<proteinExistence type="inferred from homology"/>
<dbReference type="AlphaFoldDB" id="A0A4U8VXI4"/>
<evidence type="ECO:0000256" key="1">
    <source>
        <dbReference type="ARBA" id="ARBA00004141"/>
    </source>
</evidence>
<reference evidence="8 9" key="1">
    <citation type="submission" date="2019-02" db="EMBL/GenBank/DDBJ databases">
        <authorList>
            <consortium name="Pathogen Informatics"/>
        </authorList>
    </citation>
    <scope>NUCLEOTIDE SEQUENCE [LARGE SCALE GENOMIC DNA]</scope>
    <source>
        <strain evidence="8 9">3012STDY6756504</strain>
    </source>
</reference>
<dbReference type="PANTHER" id="PTHR21716">
    <property type="entry name" value="TRANSMEMBRANE PROTEIN"/>
    <property type="match status" value="1"/>
</dbReference>